<accession>A0A8S5RCP3</accession>
<dbReference type="EMBL" id="BK059091">
    <property type="protein sequence ID" value="DAE28756.1"/>
    <property type="molecule type" value="Genomic_DNA"/>
</dbReference>
<evidence type="ECO:0000313" key="1">
    <source>
        <dbReference type="EMBL" id="DAE28756.1"/>
    </source>
</evidence>
<protein>
    <submittedName>
        <fullName evidence="1">Uncharacterized protein</fullName>
    </submittedName>
</protein>
<organism evidence="1">
    <name type="scientific">virus sp. ctmTa7</name>
    <dbReference type="NCBI Taxonomy" id="2828255"/>
    <lineage>
        <taxon>Viruses</taxon>
    </lineage>
</organism>
<sequence>MSFTKNFPVDTGTFVIVDYENIDLRNPKELLGKVGTIAAYQCVTKKEDIYIVMVSGYKDSWCGEYLLDKCLIATDEQIKLYKKEMGI</sequence>
<proteinExistence type="predicted"/>
<reference evidence="1" key="1">
    <citation type="journal article" date="2021" name="Proc. Natl. Acad. Sci. U.S.A.">
        <title>A Catalog of Tens of Thousands of Viruses from Human Metagenomes Reveals Hidden Associations with Chronic Diseases.</title>
        <authorList>
            <person name="Tisza M.J."/>
            <person name="Buck C.B."/>
        </authorList>
    </citation>
    <scope>NUCLEOTIDE SEQUENCE</scope>
    <source>
        <strain evidence="1">CtmTa7</strain>
    </source>
</reference>
<name>A0A8S5RCP3_9VIRU</name>